<name>A0A8J7IU62_9CYAN</name>
<evidence type="ECO:0000256" key="1">
    <source>
        <dbReference type="ARBA" id="ARBA00043985"/>
    </source>
</evidence>
<dbReference type="PANTHER" id="PTHR31088:SF6">
    <property type="entry name" value="PHAGE SHOCK PROTEIN A"/>
    <property type="match status" value="1"/>
</dbReference>
<sequence length="221" mass="25107">MSLLNRAWRVVRANINSLVEATEDPEKTLEEMLGAMQRDLLLLRQAVAHAIATQKRTEREMAQNQAIAEDWQRRAELALQQGNESNARECLARCHGYQQTALELQKQLATQSQTITQLRTNLRALEQKLSDARAKKAMYIARARSAQAARRMQELSDRAIGTPSSRAFERMEDRVLQLEAEAELLTESATSPLERKFTALESETQVEQSLAAMRAKQFPKK</sequence>
<dbReference type="RefSeq" id="WP_194029401.1">
    <property type="nucleotide sequence ID" value="NZ_JADEWZ010000013.1"/>
</dbReference>
<evidence type="ECO:0000313" key="4">
    <source>
        <dbReference type="Proteomes" id="UP000654482"/>
    </source>
</evidence>
<comment type="similarity">
    <text evidence="1">Belongs to the PspA/Vipp/IM30 family.</text>
</comment>
<keyword evidence="2" id="KW-0175">Coiled coil</keyword>
<proteinExistence type="inferred from homology"/>
<dbReference type="InterPro" id="IPR007157">
    <property type="entry name" value="PspA_VIPP1"/>
</dbReference>
<gene>
    <name evidence="3" type="ORF">IQ249_10405</name>
</gene>
<evidence type="ECO:0000256" key="2">
    <source>
        <dbReference type="SAM" id="Coils"/>
    </source>
</evidence>
<dbReference type="Proteomes" id="UP000654482">
    <property type="component" value="Unassembled WGS sequence"/>
</dbReference>
<organism evidence="3 4">
    <name type="scientific">Lusitaniella coriacea LEGE 07157</name>
    <dbReference type="NCBI Taxonomy" id="945747"/>
    <lineage>
        <taxon>Bacteria</taxon>
        <taxon>Bacillati</taxon>
        <taxon>Cyanobacteriota</taxon>
        <taxon>Cyanophyceae</taxon>
        <taxon>Spirulinales</taxon>
        <taxon>Lusitaniellaceae</taxon>
        <taxon>Lusitaniella</taxon>
    </lineage>
</organism>
<dbReference type="Pfam" id="PF04012">
    <property type="entry name" value="PspA_IM30"/>
    <property type="match status" value="1"/>
</dbReference>
<feature type="coiled-coil region" evidence="2">
    <location>
        <begin position="101"/>
        <end position="142"/>
    </location>
</feature>
<keyword evidence="4" id="KW-1185">Reference proteome</keyword>
<dbReference type="AlphaFoldDB" id="A0A8J7IU62"/>
<accession>A0A8J7IU62</accession>
<reference evidence="3" key="1">
    <citation type="submission" date="2020-10" db="EMBL/GenBank/DDBJ databases">
        <authorList>
            <person name="Castelo-Branco R."/>
            <person name="Eusebio N."/>
            <person name="Adriana R."/>
            <person name="Vieira A."/>
            <person name="Brugerolle De Fraissinette N."/>
            <person name="Rezende De Castro R."/>
            <person name="Schneider M.P."/>
            <person name="Vasconcelos V."/>
            <person name="Leao P.N."/>
        </authorList>
    </citation>
    <scope>NUCLEOTIDE SEQUENCE</scope>
    <source>
        <strain evidence="3">LEGE 07157</strain>
    </source>
</reference>
<protein>
    <submittedName>
        <fullName evidence="3">PspA/IM30 family protein</fullName>
    </submittedName>
</protein>
<evidence type="ECO:0000313" key="3">
    <source>
        <dbReference type="EMBL" id="MBE9116308.1"/>
    </source>
</evidence>
<comment type="caution">
    <text evidence="3">The sequence shown here is derived from an EMBL/GenBank/DDBJ whole genome shotgun (WGS) entry which is preliminary data.</text>
</comment>
<dbReference type="PANTHER" id="PTHR31088">
    <property type="entry name" value="MEMBRANE-ASSOCIATED PROTEIN VIPP1, CHLOROPLASTIC"/>
    <property type="match status" value="1"/>
</dbReference>
<dbReference type="EMBL" id="JADEWZ010000013">
    <property type="protein sequence ID" value="MBE9116308.1"/>
    <property type="molecule type" value="Genomic_DNA"/>
</dbReference>